<evidence type="ECO:0008006" key="5">
    <source>
        <dbReference type="Google" id="ProtNLM"/>
    </source>
</evidence>
<evidence type="ECO:0000256" key="2">
    <source>
        <dbReference type="PROSITE-ProRule" id="PRU00504"/>
    </source>
</evidence>
<feature type="signal peptide" evidence="3">
    <location>
        <begin position="1"/>
        <end position="30"/>
    </location>
</feature>
<dbReference type="Gene3D" id="2.120.10.30">
    <property type="entry name" value="TolB, C-terminal domain"/>
    <property type="match status" value="1"/>
</dbReference>
<protein>
    <recommendedName>
        <fullName evidence="5">NHL repeat containing protein</fullName>
    </recommendedName>
</protein>
<dbReference type="PANTHER" id="PTHR24104">
    <property type="entry name" value="E3 UBIQUITIN-PROTEIN LIGASE NHLRC1-RELATED"/>
    <property type="match status" value="1"/>
</dbReference>
<feature type="repeat" description="NHL" evidence="2">
    <location>
        <begin position="356"/>
        <end position="387"/>
    </location>
</feature>
<name>A0A1Y5PR82_9MYCO</name>
<sequence>MRISKLALMATATAAATIALVGCSSNGPHSAPTTSTTTAAAQVGGCEVDPASAPMPAAEEYRPVPAEARISVIMTGIPSGTVKPGDPPVEVDVTLCNNSPVDYPNVGVTTVLTKCSCATNPMGLPEGHVDRFDSATGRWVPLKGGVITTGMDFLGGYTDMQPLLKGKTVTLKYRVALDSSMTAGKGSVESIAVMPDRLVEIGKADLPFTAVKDSPREAPPAPTNRQSVVPFTGTTYPSSIAADKDGNIYLGEQGRVLKLAAGSASQSELPIKLKGVNDVAVDRAGNVYVVDFAGNRVLKLAAGSNDPTALPFTGLDHPQHVAVDNDGDVYVTDRAARVVKLPAGSNEQTVIPLSADLTYPDGVEADGAGNVYVADSRNHRVVKIAAGTNDQSTLAIGGLDGGFAVDAAGDIFVADTINRQVFKRAAGSTDSTELRFSGLNGPEGVAVDGAGNVYVIDNSGFGRVVKMAAN</sequence>
<keyword evidence="1" id="KW-0677">Repeat</keyword>
<feature type="chain" id="PRO_5039449205" description="NHL repeat containing protein" evidence="3">
    <location>
        <begin position="31"/>
        <end position="470"/>
    </location>
</feature>
<dbReference type="CDD" id="cd14952">
    <property type="entry name" value="NHL_PKND_like"/>
    <property type="match status" value="1"/>
</dbReference>
<dbReference type="InterPro" id="IPR050952">
    <property type="entry name" value="TRIM-NHL_E3_ligases"/>
</dbReference>
<evidence type="ECO:0000256" key="1">
    <source>
        <dbReference type="ARBA" id="ARBA00022737"/>
    </source>
</evidence>
<evidence type="ECO:0000256" key="3">
    <source>
        <dbReference type="SAM" id="SignalP"/>
    </source>
</evidence>
<gene>
    <name evidence="4" type="ORF">MHPYR_60169</name>
</gene>
<dbReference type="PROSITE" id="PS51257">
    <property type="entry name" value="PROKAR_LIPOPROTEIN"/>
    <property type="match status" value="1"/>
</dbReference>
<dbReference type="PANTHER" id="PTHR24104:SF25">
    <property type="entry name" value="PROTEIN LIN-41"/>
    <property type="match status" value="1"/>
</dbReference>
<proteinExistence type="predicted"/>
<dbReference type="GO" id="GO:0008270">
    <property type="term" value="F:zinc ion binding"/>
    <property type="evidence" value="ECO:0007669"/>
    <property type="project" value="UniProtKB-KW"/>
</dbReference>
<organism evidence="4">
    <name type="scientific">uncultured Mycobacterium sp</name>
    <dbReference type="NCBI Taxonomy" id="171292"/>
    <lineage>
        <taxon>Bacteria</taxon>
        <taxon>Bacillati</taxon>
        <taxon>Actinomycetota</taxon>
        <taxon>Actinomycetes</taxon>
        <taxon>Mycobacteriales</taxon>
        <taxon>Mycobacteriaceae</taxon>
        <taxon>Mycobacterium</taxon>
        <taxon>environmental samples</taxon>
    </lineage>
</organism>
<dbReference type="AlphaFoldDB" id="A0A1Y5PR82"/>
<dbReference type="EMBL" id="FLQS01000056">
    <property type="protein sequence ID" value="SBS78681.1"/>
    <property type="molecule type" value="Genomic_DNA"/>
</dbReference>
<dbReference type="PROSITE" id="PS51125">
    <property type="entry name" value="NHL"/>
    <property type="match status" value="2"/>
</dbReference>
<dbReference type="InterPro" id="IPR001258">
    <property type="entry name" value="NHL_repeat"/>
</dbReference>
<reference evidence="4" key="1">
    <citation type="submission" date="2016-03" db="EMBL/GenBank/DDBJ databases">
        <authorList>
            <person name="Ploux O."/>
        </authorList>
    </citation>
    <scope>NUCLEOTIDE SEQUENCE</scope>
    <source>
        <strain evidence="4">UC10</strain>
    </source>
</reference>
<keyword evidence="3" id="KW-0732">Signal</keyword>
<dbReference type="Pfam" id="PF01436">
    <property type="entry name" value="NHL"/>
    <property type="match status" value="1"/>
</dbReference>
<dbReference type="SUPFAM" id="SSF101898">
    <property type="entry name" value="NHL repeat"/>
    <property type="match status" value="1"/>
</dbReference>
<accession>A0A1Y5PR82</accession>
<dbReference type="InterPro" id="IPR011042">
    <property type="entry name" value="6-blade_b-propeller_TolB-like"/>
</dbReference>
<dbReference type="Gene3D" id="2.40.10.500">
    <property type="match status" value="1"/>
</dbReference>
<dbReference type="InterPro" id="IPR035016">
    <property type="entry name" value="NHL_PKND"/>
</dbReference>
<feature type="repeat" description="NHL" evidence="2">
    <location>
        <begin position="273"/>
        <end position="303"/>
    </location>
</feature>
<evidence type="ECO:0000313" key="4">
    <source>
        <dbReference type="EMBL" id="SBS78681.1"/>
    </source>
</evidence>